<evidence type="ECO:0000259" key="7">
    <source>
        <dbReference type="PROSITE" id="PS50056"/>
    </source>
</evidence>
<dbReference type="SMART" id="SM00195">
    <property type="entry name" value="DSPc"/>
    <property type="match status" value="1"/>
</dbReference>
<dbReference type="Proteomes" id="UP000887577">
    <property type="component" value="Unplaced"/>
</dbReference>
<keyword evidence="8" id="KW-1185">Reference proteome</keyword>
<keyword evidence="2" id="KW-0378">Hydrolase</keyword>
<dbReference type="SUPFAM" id="SSF52799">
    <property type="entry name" value="(Phosphotyrosine protein) phosphatases II"/>
    <property type="match status" value="1"/>
</dbReference>
<accession>A0A914Y6E5</accession>
<dbReference type="InterPro" id="IPR020422">
    <property type="entry name" value="TYR_PHOSPHATASE_DUAL_dom"/>
</dbReference>
<dbReference type="WBParaSite" id="PSU_v2.g15764.t1">
    <property type="protein sequence ID" value="PSU_v2.g15764.t1"/>
    <property type="gene ID" value="PSU_v2.g15764"/>
</dbReference>
<proteinExistence type="inferred from homology"/>
<evidence type="ECO:0000256" key="3">
    <source>
        <dbReference type="ARBA" id="ARBA00022912"/>
    </source>
</evidence>
<comment type="catalytic activity">
    <reaction evidence="5">
        <text>O-phospho-L-threonyl-[protein] + H2O = L-threonyl-[protein] + phosphate</text>
        <dbReference type="Rhea" id="RHEA:47004"/>
        <dbReference type="Rhea" id="RHEA-COMP:11060"/>
        <dbReference type="Rhea" id="RHEA-COMP:11605"/>
        <dbReference type="ChEBI" id="CHEBI:15377"/>
        <dbReference type="ChEBI" id="CHEBI:30013"/>
        <dbReference type="ChEBI" id="CHEBI:43474"/>
        <dbReference type="ChEBI" id="CHEBI:61977"/>
        <dbReference type="EC" id="3.1.3.16"/>
    </reaction>
</comment>
<sequence>MSAPLLTENSNTPDQRQINSAVTGLRNFRDRGRHGIDLLLPSLYVGGLRDAQNKEELKRHNIKFIVSILDFERILPDFNEKTHLVIKLSDSPQENILPHIPIVNEFIHRARLSGSNVLMHCLVGVSRSIGFAAAYLLSCTKLSYPAAIAFIESKRSIAKPNFGFRMQLYKFSQGLNQEERNRLKSLSTNLKAFDSQFYEDCLYTHSLYALP</sequence>
<dbReference type="GO" id="GO:0004722">
    <property type="term" value="F:protein serine/threonine phosphatase activity"/>
    <property type="evidence" value="ECO:0007669"/>
    <property type="project" value="UniProtKB-EC"/>
</dbReference>
<evidence type="ECO:0000313" key="9">
    <source>
        <dbReference type="WBParaSite" id="PSU_v2.g15764.t1"/>
    </source>
</evidence>
<evidence type="ECO:0000256" key="5">
    <source>
        <dbReference type="ARBA" id="ARBA00048336"/>
    </source>
</evidence>
<evidence type="ECO:0000256" key="4">
    <source>
        <dbReference type="ARBA" id="ARBA00047761"/>
    </source>
</evidence>
<keyword evidence="3" id="KW-0904">Protein phosphatase</keyword>
<dbReference type="GO" id="GO:0007165">
    <property type="term" value="P:signal transduction"/>
    <property type="evidence" value="ECO:0007669"/>
    <property type="project" value="TreeGrafter"/>
</dbReference>
<dbReference type="InterPro" id="IPR029021">
    <property type="entry name" value="Prot-tyrosine_phosphatase-like"/>
</dbReference>
<dbReference type="PANTHER" id="PTHR45948:SF2">
    <property type="entry name" value="DUAL SPECIFICITY PROTEIN PHOSPHATASE"/>
    <property type="match status" value="1"/>
</dbReference>
<protein>
    <submittedName>
        <fullName evidence="9">Uncharacterized protein</fullName>
    </submittedName>
</protein>
<evidence type="ECO:0000256" key="2">
    <source>
        <dbReference type="ARBA" id="ARBA00022801"/>
    </source>
</evidence>
<reference evidence="9" key="1">
    <citation type="submission" date="2022-11" db="UniProtKB">
        <authorList>
            <consortium name="WormBaseParasite"/>
        </authorList>
    </citation>
    <scope>IDENTIFICATION</scope>
</reference>
<dbReference type="InterPro" id="IPR000340">
    <property type="entry name" value="Dual-sp_phosphatase_cat-dom"/>
</dbReference>
<dbReference type="GO" id="GO:0004725">
    <property type="term" value="F:protein tyrosine phosphatase activity"/>
    <property type="evidence" value="ECO:0007669"/>
    <property type="project" value="TreeGrafter"/>
</dbReference>
<dbReference type="PROSITE" id="PS50056">
    <property type="entry name" value="TYR_PHOSPHATASE_2"/>
    <property type="match status" value="1"/>
</dbReference>
<evidence type="ECO:0000259" key="6">
    <source>
        <dbReference type="PROSITE" id="PS50054"/>
    </source>
</evidence>
<evidence type="ECO:0000256" key="1">
    <source>
        <dbReference type="ARBA" id="ARBA00008601"/>
    </source>
</evidence>
<dbReference type="PROSITE" id="PS50054">
    <property type="entry name" value="TYR_PHOSPHATASE_DUAL"/>
    <property type="match status" value="1"/>
</dbReference>
<dbReference type="Gene3D" id="3.90.190.10">
    <property type="entry name" value="Protein tyrosine phosphatase superfamily"/>
    <property type="match status" value="1"/>
</dbReference>
<feature type="domain" description="Tyrosine specific protein phosphatases" evidence="7">
    <location>
        <begin position="97"/>
        <end position="155"/>
    </location>
</feature>
<dbReference type="Pfam" id="PF00782">
    <property type="entry name" value="DSPc"/>
    <property type="match status" value="1"/>
</dbReference>
<comment type="similarity">
    <text evidence="1">Belongs to the protein-tyrosine phosphatase family. Non-receptor class dual specificity subfamily.</text>
</comment>
<dbReference type="AlphaFoldDB" id="A0A914Y6E5"/>
<dbReference type="GO" id="GO:0005829">
    <property type="term" value="C:cytosol"/>
    <property type="evidence" value="ECO:0007669"/>
    <property type="project" value="TreeGrafter"/>
</dbReference>
<feature type="domain" description="Tyrosine-protein phosphatase" evidence="6">
    <location>
        <begin position="35"/>
        <end position="177"/>
    </location>
</feature>
<dbReference type="InterPro" id="IPR000387">
    <property type="entry name" value="Tyr_Pase_dom"/>
</dbReference>
<dbReference type="PANTHER" id="PTHR45948">
    <property type="entry name" value="DUAL SPECIFICITY PROTEIN PHOSPHATASE DDB_G0269404-RELATED"/>
    <property type="match status" value="1"/>
</dbReference>
<comment type="catalytic activity">
    <reaction evidence="4">
        <text>O-phospho-L-seryl-[protein] + H2O = L-seryl-[protein] + phosphate</text>
        <dbReference type="Rhea" id="RHEA:20629"/>
        <dbReference type="Rhea" id="RHEA-COMP:9863"/>
        <dbReference type="Rhea" id="RHEA-COMP:11604"/>
        <dbReference type="ChEBI" id="CHEBI:15377"/>
        <dbReference type="ChEBI" id="CHEBI:29999"/>
        <dbReference type="ChEBI" id="CHEBI:43474"/>
        <dbReference type="ChEBI" id="CHEBI:83421"/>
        <dbReference type="EC" id="3.1.3.16"/>
    </reaction>
</comment>
<name>A0A914Y6E5_9BILA</name>
<evidence type="ECO:0000313" key="8">
    <source>
        <dbReference type="Proteomes" id="UP000887577"/>
    </source>
</evidence>
<organism evidence="8 9">
    <name type="scientific">Panagrolaimus superbus</name>
    <dbReference type="NCBI Taxonomy" id="310955"/>
    <lineage>
        <taxon>Eukaryota</taxon>
        <taxon>Metazoa</taxon>
        <taxon>Ecdysozoa</taxon>
        <taxon>Nematoda</taxon>
        <taxon>Chromadorea</taxon>
        <taxon>Rhabditida</taxon>
        <taxon>Tylenchina</taxon>
        <taxon>Panagrolaimomorpha</taxon>
        <taxon>Panagrolaimoidea</taxon>
        <taxon>Panagrolaimidae</taxon>
        <taxon>Panagrolaimus</taxon>
    </lineage>
</organism>